<dbReference type="InterPro" id="IPR017926">
    <property type="entry name" value="GATASE"/>
</dbReference>
<dbReference type="EMBL" id="DSBX01000006">
    <property type="protein sequence ID" value="HDQ98686.1"/>
    <property type="molecule type" value="Genomic_DNA"/>
</dbReference>
<feature type="non-terminal residue" evidence="2">
    <location>
        <position position="1"/>
    </location>
</feature>
<name>A0A7V0T4K0_UNCW3</name>
<evidence type="ECO:0000259" key="1">
    <source>
        <dbReference type="Pfam" id="PF00117"/>
    </source>
</evidence>
<gene>
    <name evidence="2" type="ORF">ENN51_00140</name>
</gene>
<feature type="domain" description="Glutamine amidotransferase" evidence="1">
    <location>
        <begin position="13"/>
        <end position="92"/>
    </location>
</feature>
<protein>
    <recommendedName>
        <fullName evidence="1">Glutamine amidotransferase domain-containing protein</fullName>
    </recommendedName>
</protein>
<dbReference type="AlphaFoldDB" id="A0A7V0T4K0"/>
<organism evidence="2">
    <name type="scientific">candidate division WOR-3 bacterium</name>
    <dbReference type="NCBI Taxonomy" id="2052148"/>
    <lineage>
        <taxon>Bacteria</taxon>
        <taxon>Bacteria division WOR-3</taxon>
    </lineage>
</organism>
<accession>A0A7V0T4K0</accession>
<evidence type="ECO:0000313" key="2">
    <source>
        <dbReference type="EMBL" id="HDQ98686.1"/>
    </source>
</evidence>
<dbReference type="Pfam" id="PF00117">
    <property type="entry name" value="GATase"/>
    <property type="match status" value="1"/>
</dbReference>
<dbReference type="Gene3D" id="3.40.50.880">
    <property type="match status" value="1"/>
</dbReference>
<proteinExistence type="predicted"/>
<sequence>RREFYEAPGLVRVREPEPLFAELDSPLVVFESHAEHLEPDSVITAGFEILADSRLCPVEAIRHREHPWYGVQFHPELSGTTGIAVLENFYHRVVARTNRA</sequence>
<comment type="caution">
    <text evidence="2">The sequence shown here is derived from an EMBL/GenBank/DDBJ whole genome shotgun (WGS) entry which is preliminary data.</text>
</comment>
<dbReference type="InterPro" id="IPR029062">
    <property type="entry name" value="Class_I_gatase-like"/>
</dbReference>
<dbReference type="SUPFAM" id="SSF52317">
    <property type="entry name" value="Class I glutamine amidotransferase-like"/>
    <property type="match status" value="1"/>
</dbReference>
<dbReference type="Proteomes" id="UP000885672">
    <property type="component" value="Unassembled WGS sequence"/>
</dbReference>
<dbReference type="PROSITE" id="PS51273">
    <property type="entry name" value="GATASE_TYPE_1"/>
    <property type="match status" value="1"/>
</dbReference>
<reference evidence="2" key="1">
    <citation type="journal article" date="2020" name="mSystems">
        <title>Genome- and Community-Level Interaction Insights into Carbon Utilization and Element Cycling Functions of Hydrothermarchaeota in Hydrothermal Sediment.</title>
        <authorList>
            <person name="Zhou Z."/>
            <person name="Liu Y."/>
            <person name="Xu W."/>
            <person name="Pan J."/>
            <person name="Luo Z.H."/>
            <person name="Li M."/>
        </authorList>
    </citation>
    <scope>NUCLEOTIDE SEQUENCE [LARGE SCALE GENOMIC DNA]</scope>
    <source>
        <strain evidence="2">SpSt-1182</strain>
    </source>
</reference>